<feature type="transmembrane region" description="Helical" evidence="1">
    <location>
        <begin position="122"/>
        <end position="140"/>
    </location>
</feature>
<keyword evidence="3" id="KW-1185">Reference proteome</keyword>
<proteinExistence type="predicted"/>
<feature type="transmembrane region" description="Helical" evidence="1">
    <location>
        <begin position="90"/>
        <end position="110"/>
    </location>
</feature>
<evidence type="ECO:0008006" key="4">
    <source>
        <dbReference type="Google" id="ProtNLM"/>
    </source>
</evidence>
<sequence>MRNVIWWLVYAAAAIWAQKLVPGIDFLLPGLIIALQEERPIQTFWIIICFSLIQEGSGTMSFGPAVGQYLGAAVLVQAGRWLFEARNISFVLLLSAGLGLTHFGMISVMAMLQDISLIQSRLMHESIIQALVIPPCWLLVMQARKRFAPDESPA</sequence>
<keyword evidence="1" id="KW-0472">Membrane</keyword>
<dbReference type="Proteomes" id="UP000002710">
    <property type="component" value="Chromosome"/>
</dbReference>
<evidence type="ECO:0000256" key="1">
    <source>
        <dbReference type="SAM" id="Phobius"/>
    </source>
</evidence>
<evidence type="ECO:0000313" key="3">
    <source>
        <dbReference type="Proteomes" id="UP000002710"/>
    </source>
</evidence>
<organism evidence="2 3">
    <name type="scientific">Oleidesulfovibrio alaskensis (strain ATCC BAA-1058 / DSM 17464 / G20)</name>
    <name type="common">Desulfovibrio alaskensis</name>
    <dbReference type="NCBI Taxonomy" id="207559"/>
    <lineage>
        <taxon>Bacteria</taxon>
        <taxon>Pseudomonadati</taxon>
        <taxon>Thermodesulfobacteriota</taxon>
        <taxon>Desulfovibrionia</taxon>
        <taxon>Desulfovibrionales</taxon>
        <taxon>Desulfovibrionaceae</taxon>
        <taxon>Oleidesulfovibrio</taxon>
    </lineage>
</organism>
<dbReference type="EMBL" id="CP000112">
    <property type="protein sequence ID" value="ABB37795.1"/>
    <property type="molecule type" value="Genomic_DNA"/>
</dbReference>
<reference evidence="2 3" key="1">
    <citation type="journal article" date="2011" name="J. Bacteriol.">
        <title>Complete genome sequence and updated annotation of Desulfovibrio alaskensis G20.</title>
        <authorList>
            <person name="Hauser L.J."/>
            <person name="Land M.L."/>
            <person name="Brown S.D."/>
            <person name="Larimer F."/>
            <person name="Keller K.L."/>
            <person name="Rapp-Giles B.J."/>
            <person name="Price M.N."/>
            <person name="Lin M."/>
            <person name="Bruce D.C."/>
            <person name="Detter J.C."/>
            <person name="Tapia R."/>
            <person name="Han C.S."/>
            <person name="Goodwin L.A."/>
            <person name="Cheng J.F."/>
            <person name="Pitluck S."/>
            <person name="Copeland A."/>
            <person name="Lucas S."/>
            <person name="Nolan M."/>
            <person name="Lapidus A.L."/>
            <person name="Palumbo A.V."/>
            <person name="Wall J.D."/>
        </authorList>
    </citation>
    <scope>NUCLEOTIDE SEQUENCE [LARGE SCALE GENOMIC DNA]</scope>
    <source>
        <strain evidence="3">ATCC BAA 1058 / DSM 17464 / G20</strain>
    </source>
</reference>
<protein>
    <recommendedName>
        <fullName evidence="4">Rod shape-determining protein MreD</fullName>
    </recommendedName>
</protein>
<dbReference type="KEGG" id="dde:Dde_0994"/>
<dbReference type="STRING" id="207559.Dde_0994"/>
<gene>
    <name evidence="2" type="ordered locus">Dde_0994</name>
</gene>
<dbReference type="HOGENOM" id="CLU_134930_0_0_7"/>
<keyword evidence="1" id="KW-1133">Transmembrane helix</keyword>
<dbReference type="RefSeq" id="WP_011367036.1">
    <property type="nucleotide sequence ID" value="NC_007519.1"/>
</dbReference>
<accession>Q313V1</accession>
<name>Q313V1_OLEA2</name>
<keyword evidence="1" id="KW-0812">Transmembrane</keyword>
<evidence type="ECO:0000313" key="2">
    <source>
        <dbReference type="EMBL" id="ABB37795.1"/>
    </source>
</evidence>
<dbReference type="eggNOG" id="ENOG50343K2">
    <property type="taxonomic scope" value="Bacteria"/>
</dbReference>
<dbReference type="AlphaFoldDB" id="Q313V1"/>